<dbReference type="AlphaFoldDB" id="A0A835PS03"/>
<dbReference type="PANTHER" id="PTHR32091">
    <property type="entry name" value="EUKARYOTIC TRANSLATION INITIATION FACTOR 4B"/>
    <property type="match status" value="1"/>
</dbReference>
<dbReference type="PANTHER" id="PTHR32091:SF17">
    <property type="entry name" value="EUKARYOTIC TRANSLATION INITIATION FACTOR 4B3"/>
    <property type="match status" value="1"/>
</dbReference>
<dbReference type="EMBL" id="JADCNM010000012">
    <property type="protein sequence ID" value="KAG0459201.1"/>
    <property type="molecule type" value="Genomic_DNA"/>
</dbReference>
<dbReference type="Pfam" id="PF06273">
    <property type="entry name" value="eIF-4B"/>
    <property type="match status" value="1"/>
</dbReference>
<dbReference type="Proteomes" id="UP000639772">
    <property type="component" value="Chromosome 12"/>
</dbReference>
<feature type="compositionally biased region" description="Basic and acidic residues" evidence="1">
    <location>
        <begin position="119"/>
        <end position="136"/>
    </location>
</feature>
<dbReference type="GO" id="GO:0003743">
    <property type="term" value="F:translation initiation factor activity"/>
    <property type="evidence" value="ECO:0007669"/>
    <property type="project" value="InterPro"/>
</dbReference>
<dbReference type="GO" id="GO:0003729">
    <property type="term" value="F:mRNA binding"/>
    <property type="evidence" value="ECO:0007669"/>
    <property type="project" value="TreeGrafter"/>
</dbReference>
<protein>
    <submittedName>
        <fullName evidence="2">Uncharacterized protein</fullName>
    </submittedName>
</protein>
<organism evidence="2 3">
    <name type="scientific">Vanilla planifolia</name>
    <name type="common">Vanilla</name>
    <dbReference type="NCBI Taxonomy" id="51239"/>
    <lineage>
        <taxon>Eukaryota</taxon>
        <taxon>Viridiplantae</taxon>
        <taxon>Streptophyta</taxon>
        <taxon>Embryophyta</taxon>
        <taxon>Tracheophyta</taxon>
        <taxon>Spermatophyta</taxon>
        <taxon>Magnoliopsida</taxon>
        <taxon>Liliopsida</taxon>
        <taxon>Asparagales</taxon>
        <taxon>Orchidaceae</taxon>
        <taxon>Vanilloideae</taxon>
        <taxon>Vanilleae</taxon>
        <taxon>Vanilla</taxon>
    </lineage>
</organism>
<evidence type="ECO:0000313" key="3">
    <source>
        <dbReference type="Proteomes" id="UP000639772"/>
    </source>
</evidence>
<evidence type="ECO:0000313" key="2">
    <source>
        <dbReference type="EMBL" id="KAG0459201.1"/>
    </source>
</evidence>
<proteinExistence type="predicted"/>
<comment type="caution">
    <text evidence="2">The sequence shown here is derived from an EMBL/GenBank/DDBJ whole genome shotgun (WGS) entry which is preliminary data.</text>
</comment>
<feature type="compositionally biased region" description="Pro residues" evidence="1">
    <location>
        <begin position="30"/>
        <end position="42"/>
    </location>
</feature>
<feature type="compositionally biased region" description="Basic and acidic residues" evidence="1">
    <location>
        <begin position="96"/>
        <end position="105"/>
    </location>
</feature>
<dbReference type="OrthoDB" id="48651at2759"/>
<dbReference type="InterPro" id="IPR010433">
    <property type="entry name" value="EIF-4B_pln"/>
</dbReference>
<feature type="region of interest" description="Disordered" evidence="1">
    <location>
        <begin position="24"/>
        <end position="43"/>
    </location>
</feature>
<sequence>MGSSRRRVLPWSWEAPADSLPGRLGLIPSGLPPFPPLRPPSPQEEEATAHLARRVLRRKNPSAMAQLPAPVLVTACCRRDSRLRRFSSSPLAPRARTAEEIERSSRGFGFSSYGNSGARRIDDGSGARSSGDEARRNSLNRDLAPSRADEVDDWGSTKRSVAAPDRRERGVGLFDSHSRADEVDDWISKKTTASRFIDGTRKIDGGGLDGLREKKGSFEMFRRRGLLMSGADGETWGKKKEEVGRGDWILGVGGGKNLAGRFKYMGRKEEVQGNGGGVGRPRLVFVALVRCHWTMEMVLLMGSAEGRECSLVTGQRYQIHLEPPRPEKKCWLKRAGLEEA</sequence>
<reference evidence="2 3" key="1">
    <citation type="journal article" date="2020" name="Nat. Food">
        <title>A phased Vanilla planifolia genome enables genetic improvement of flavour and production.</title>
        <authorList>
            <person name="Hasing T."/>
            <person name="Tang H."/>
            <person name="Brym M."/>
            <person name="Khazi F."/>
            <person name="Huang T."/>
            <person name="Chambers A.H."/>
        </authorList>
    </citation>
    <scope>NUCLEOTIDE SEQUENCE [LARGE SCALE GENOMIC DNA]</scope>
    <source>
        <tissue evidence="2">Leaf</tissue>
    </source>
</reference>
<feature type="region of interest" description="Disordered" evidence="1">
    <location>
        <begin position="88"/>
        <end position="166"/>
    </location>
</feature>
<gene>
    <name evidence="2" type="ORF">HPP92_022329</name>
</gene>
<name>A0A835PS03_VANPL</name>
<evidence type="ECO:0000256" key="1">
    <source>
        <dbReference type="SAM" id="MobiDB-lite"/>
    </source>
</evidence>
<feature type="compositionally biased region" description="Low complexity" evidence="1">
    <location>
        <begin position="106"/>
        <end position="117"/>
    </location>
</feature>
<accession>A0A835PS03</accession>